<dbReference type="EMBL" id="BEXD01003580">
    <property type="protein sequence ID" value="GBC01542.1"/>
    <property type="molecule type" value="Genomic_DNA"/>
</dbReference>
<evidence type="ECO:0000256" key="4">
    <source>
        <dbReference type="ARBA" id="ARBA00023015"/>
    </source>
</evidence>
<evidence type="ECO:0000256" key="5">
    <source>
        <dbReference type="ARBA" id="ARBA00023163"/>
    </source>
</evidence>
<protein>
    <submittedName>
        <fullName evidence="10">Histone deacetylase complex subunit SAP30 homolog</fullName>
    </submittedName>
</protein>
<proteinExistence type="inferred from homology"/>
<reference evidence="9 11" key="1">
    <citation type="submission" date="2017-11" db="EMBL/GenBank/DDBJ databases">
        <title>The genome of Rhizophagus clarus HR1 reveals common genetic basis of auxotrophy among arbuscular mycorrhizal fungi.</title>
        <authorList>
            <person name="Kobayashi Y."/>
        </authorList>
    </citation>
    <scope>NUCLEOTIDE SEQUENCE [LARGE SCALE GENOMIC DNA]</scope>
    <source>
        <strain evidence="9 11">HR1</strain>
    </source>
</reference>
<dbReference type="OrthoDB" id="510958at2759"/>
<evidence type="ECO:0000259" key="8">
    <source>
        <dbReference type="Pfam" id="PF13867"/>
    </source>
</evidence>
<dbReference type="Pfam" id="PF13867">
    <property type="entry name" value="SAP30_Sin3_bdg"/>
    <property type="match status" value="1"/>
</dbReference>
<dbReference type="Proteomes" id="UP000247702">
    <property type="component" value="Unassembled WGS sequence"/>
</dbReference>
<dbReference type="InterPro" id="IPR038291">
    <property type="entry name" value="SAP30_C_sf"/>
</dbReference>
<gene>
    <name evidence="10" type="ORF">RCL2_002317000</name>
    <name evidence="9" type="ORF">RclHR1_04220010</name>
</gene>
<keyword evidence="6" id="KW-0539">Nucleus</keyword>
<evidence type="ECO:0000256" key="2">
    <source>
        <dbReference type="ARBA" id="ARBA00006283"/>
    </source>
</evidence>
<keyword evidence="3" id="KW-0678">Repressor</keyword>
<comment type="similarity">
    <text evidence="2">Belongs to the SAP30 family.</text>
</comment>
<dbReference type="GO" id="GO:0005634">
    <property type="term" value="C:nucleus"/>
    <property type="evidence" value="ECO:0007669"/>
    <property type="project" value="UniProtKB-SubCell"/>
</dbReference>
<comment type="subcellular location">
    <subcellularLocation>
        <location evidence="1">Nucleus</location>
    </subcellularLocation>
</comment>
<dbReference type="AlphaFoldDB" id="A0A2Z6RYI6"/>
<dbReference type="InterPro" id="IPR024145">
    <property type="entry name" value="His_deAcase_SAP30/SAP30L"/>
</dbReference>
<dbReference type="PANTHER" id="PTHR13286">
    <property type="entry name" value="SAP30"/>
    <property type="match status" value="1"/>
</dbReference>
<evidence type="ECO:0000256" key="1">
    <source>
        <dbReference type="ARBA" id="ARBA00004123"/>
    </source>
</evidence>
<feature type="compositionally biased region" description="Gly residues" evidence="7">
    <location>
        <begin position="26"/>
        <end position="48"/>
    </location>
</feature>
<evidence type="ECO:0000313" key="9">
    <source>
        <dbReference type="EMBL" id="GBC01542.1"/>
    </source>
</evidence>
<comment type="caution">
    <text evidence="9">The sequence shown here is derived from an EMBL/GenBank/DDBJ whole genome shotgun (WGS) entry which is preliminary data.</text>
</comment>
<reference evidence="10" key="2">
    <citation type="submission" date="2019-10" db="EMBL/GenBank/DDBJ databases">
        <title>Conservation and host-specific expression of non-tandemly repeated heterogenous ribosome RNA gene in arbuscular mycorrhizal fungi.</title>
        <authorList>
            <person name="Maeda T."/>
            <person name="Kobayashi Y."/>
            <person name="Nakagawa T."/>
            <person name="Ezawa T."/>
            <person name="Yamaguchi K."/>
            <person name="Bino T."/>
            <person name="Nishimoto Y."/>
            <person name="Shigenobu S."/>
            <person name="Kawaguchi M."/>
        </authorList>
    </citation>
    <scope>NUCLEOTIDE SEQUENCE</scope>
    <source>
        <strain evidence="10">HR1</strain>
    </source>
</reference>
<evidence type="ECO:0000313" key="11">
    <source>
        <dbReference type="Proteomes" id="UP000247702"/>
    </source>
</evidence>
<keyword evidence="5" id="KW-0804">Transcription</keyword>
<dbReference type="EMBL" id="BLAL01000252">
    <property type="protein sequence ID" value="GES96538.1"/>
    <property type="molecule type" value="Genomic_DNA"/>
</dbReference>
<evidence type="ECO:0000256" key="6">
    <source>
        <dbReference type="ARBA" id="ARBA00023242"/>
    </source>
</evidence>
<keyword evidence="4" id="KW-0805">Transcription regulation</keyword>
<feature type="region of interest" description="Disordered" evidence="7">
    <location>
        <begin position="1"/>
        <end position="84"/>
    </location>
</feature>
<accession>A0A2Z6RYI6</accession>
<dbReference type="STRING" id="94130.A0A2Z6RYI6"/>
<evidence type="ECO:0000313" key="10">
    <source>
        <dbReference type="EMBL" id="GES96538.1"/>
    </source>
</evidence>
<dbReference type="InterPro" id="IPR025718">
    <property type="entry name" value="SAP30_Sin3-bd"/>
</dbReference>
<evidence type="ECO:0000256" key="3">
    <source>
        <dbReference type="ARBA" id="ARBA00022491"/>
    </source>
</evidence>
<feature type="compositionally biased region" description="Low complexity" evidence="7">
    <location>
        <begin position="49"/>
        <end position="59"/>
    </location>
</feature>
<organism evidence="9 11">
    <name type="scientific">Rhizophagus clarus</name>
    <dbReference type="NCBI Taxonomy" id="94130"/>
    <lineage>
        <taxon>Eukaryota</taxon>
        <taxon>Fungi</taxon>
        <taxon>Fungi incertae sedis</taxon>
        <taxon>Mucoromycota</taxon>
        <taxon>Glomeromycotina</taxon>
        <taxon>Glomeromycetes</taxon>
        <taxon>Glomerales</taxon>
        <taxon>Glomeraceae</taxon>
        <taxon>Rhizophagus</taxon>
    </lineage>
</organism>
<dbReference type="Proteomes" id="UP000615446">
    <property type="component" value="Unassembled WGS sequence"/>
</dbReference>
<name>A0A2Z6RYI6_9GLOM</name>
<feature type="compositionally biased region" description="Low complexity" evidence="7">
    <location>
        <begin position="1"/>
        <end position="25"/>
    </location>
</feature>
<sequence>MATSKAKGSTTATPSHHASTSTSTSSGGGNHHGSGTGGNSGSGGGSRGGESSSTVTASSSKHHNNTNVTGETHAKRLNKGKELVGKEIPTLDFNTLDISVLRRYKRIHKLKVKDYATKEELVTAVSRHYTLQPVKEVDVIAAFLYTVHNKDNVLKLQIP</sequence>
<evidence type="ECO:0000256" key="7">
    <source>
        <dbReference type="SAM" id="MobiDB-lite"/>
    </source>
</evidence>
<dbReference type="Gene3D" id="6.10.160.20">
    <property type="match status" value="1"/>
</dbReference>
<keyword evidence="11" id="KW-1185">Reference proteome</keyword>
<feature type="domain" description="Histone deacetylase complex subunit SAP30 Sin3 binding" evidence="8">
    <location>
        <begin position="96"/>
        <end position="147"/>
    </location>
</feature>